<evidence type="ECO:0000313" key="8">
    <source>
        <dbReference type="EMBL" id="SDX73885.1"/>
    </source>
</evidence>
<dbReference type="STRING" id="44576.SAMN05421881_100724"/>
<reference evidence="8 9" key="1">
    <citation type="submission" date="2016-10" db="EMBL/GenBank/DDBJ databases">
        <authorList>
            <person name="de Groot N.N."/>
        </authorList>
    </citation>
    <scope>NUCLEOTIDE SEQUENCE [LARGE SCALE GENOMIC DNA]</scope>
    <source>
        <strain evidence="8 9">Nm1</strain>
    </source>
</reference>
<dbReference type="InterPro" id="IPR017841">
    <property type="entry name" value="Hopanoid_biosynth_HpnN"/>
</dbReference>
<dbReference type="InterPro" id="IPR050545">
    <property type="entry name" value="Mycobact_MmpL"/>
</dbReference>
<dbReference type="EMBL" id="FNOY01000007">
    <property type="protein sequence ID" value="SDX73885.1"/>
    <property type="molecule type" value="Genomic_DNA"/>
</dbReference>
<proteinExistence type="predicted"/>
<dbReference type="AlphaFoldDB" id="A0A1H3E5D8"/>
<gene>
    <name evidence="8" type="ORF">SAMN05421881_100724</name>
</gene>
<keyword evidence="3 6" id="KW-0812">Transmembrane</keyword>
<sequence>MPNPYSTSQRLFLGWIEFSYRHAAWILLTLLLLAVIATGYTARNLGIYTDTADMLSEDLPFRVNLARFNESFPQYDETLLLVLDAPTPEQAHQAATRLTAFLQAAPASSGEIYHLSGEEFFQINGLLYNDPDELAQLADRLSAAQPLIARISRDPTLHAFLEVLNEAIEALRTGRELELAAILRDVATTLKANESGTRHPLSWQALFQEDDRKTSYREFITLKPELDFEQLFPAEQIISTIRDAVRELDLEGQYATQLRITGEVALSHEELNSAMLGAQDAGVIALICVAVILFVALRSIGSVITVLVSLMLGLMLTAAFATVAVGHLNLISIAFAVLYIGLGVDYAIHLLLRYAELAKDHRPGTEILLIAGRDTGRSLIICALTTAIGFYAFTPTDYSGIAELGVISGTGMLISLVVTLTAVPALQRFLPVKAEALHKRTITSWLATHWLRKPRAVLLVTLLTALASATTLPYVQFDHNLLNMQNPQGEAVRTFRELLADKDHTPWFGAIPAHSLQKAEQLTRELAQLPEVNKVISISDFVPTQQTEKLALIDDIALTLGPDFFAEIPQRANAHPIEQQQAILETLQQSLERFVAERPEHPTSSAAYELSTTIGALRSRLAALNPPQSMALLEAINQDLLGLLPDSLERLQKALTAEAVDIQTLPESLRVRWQSATGDYLVLAYPASNIDDNEALRRFVRTVQQHAPQLSGTPAIILEAGDAVVNAFIQAFALALIGAVLTLLWLLRSVASTVLVLIPLLLAALFTVTATVVFHIPFNFANIIALPLLLGIGIDSSIHMVTRSRHHRLTGHGLLHTSTARAIFYSAMSTMAGFGSLSFSTHLGTASMGLLLAIGVFFILVCVFLVLPNLLQVLDRTSMTINKRESGA</sequence>
<dbReference type="PANTHER" id="PTHR33406:SF13">
    <property type="entry name" value="MEMBRANE PROTEIN YDFJ"/>
    <property type="match status" value="1"/>
</dbReference>
<protein>
    <recommendedName>
        <fullName evidence="7">SSD domain-containing protein</fullName>
    </recommendedName>
</protein>
<accession>A0A1H3E5D8</accession>
<dbReference type="OrthoDB" id="7067407at2"/>
<evidence type="ECO:0000313" key="9">
    <source>
        <dbReference type="Proteomes" id="UP000198640"/>
    </source>
</evidence>
<evidence type="ECO:0000256" key="4">
    <source>
        <dbReference type="ARBA" id="ARBA00022989"/>
    </source>
</evidence>
<feature type="transmembrane region" description="Helical" evidence="6">
    <location>
        <begin position="331"/>
        <end position="355"/>
    </location>
</feature>
<dbReference type="SUPFAM" id="SSF82866">
    <property type="entry name" value="Multidrug efflux transporter AcrB transmembrane domain"/>
    <property type="match status" value="2"/>
</dbReference>
<feature type="transmembrane region" description="Helical" evidence="6">
    <location>
        <begin position="456"/>
        <end position="475"/>
    </location>
</feature>
<feature type="transmembrane region" description="Helical" evidence="6">
    <location>
        <begin position="754"/>
        <end position="774"/>
    </location>
</feature>
<evidence type="ECO:0000256" key="3">
    <source>
        <dbReference type="ARBA" id="ARBA00022692"/>
    </source>
</evidence>
<feature type="transmembrane region" description="Helical" evidence="6">
    <location>
        <begin position="727"/>
        <end position="747"/>
    </location>
</feature>
<evidence type="ECO:0000256" key="6">
    <source>
        <dbReference type="SAM" id="Phobius"/>
    </source>
</evidence>
<dbReference type="NCBIfam" id="TIGR03480">
    <property type="entry name" value="HpnN"/>
    <property type="match status" value="1"/>
</dbReference>
<dbReference type="GO" id="GO:0005886">
    <property type="term" value="C:plasma membrane"/>
    <property type="evidence" value="ECO:0007669"/>
    <property type="project" value="UniProtKB-SubCell"/>
</dbReference>
<feature type="transmembrane region" description="Helical" evidence="6">
    <location>
        <begin position="276"/>
        <end position="297"/>
    </location>
</feature>
<keyword evidence="4 6" id="KW-1133">Transmembrane helix</keyword>
<dbReference type="Proteomes" id="UP000198640">
    <property type="component" value="Unassembled WGS sequence"/>
</dbReference>
<feature type="transmembrane region" description="Helical" evidence="6">
    <location>
        <begin position="304"/>
        <end position="325"/>
    </location>
</feature>
<dbReference type="RefSeq" id="WP_090411936.1">
    <property type="nucleotide sequence ID" value="NZ_FNOY01000007.1"/>
</dbReference>
<feature type="transmembrane region" description="Helical" evidence="6">
    <location>
        <begin position="376"/>
        <end position="394"/>
    </location>
</feature>
<feature type="transmembrane region" description="Helical" evidence="6">
    <location>
        <begin position="780"/>
        <end position="801"/>
    </location>
</feature>
<keyword evidence="9" id="KW-1185">Reference proteome</keyword>
<dbReference type="PROSITE" id="PS50156">
    <property type="entry name" value="SSD"/>
    <property type="match status" value="1"/>
</dbReference>
<keyword evidence="5 6" id="KW-0472">Membrane</keyword>
<comment type="subcellular location">
    <subcellularLocation>
        <location evidence="1">Cell membrane</location>
        <topology evidence="1">Multi-pass membrane protein</topology>
    </subcellularLocation>
</comment>
<keyword evidence="2" id="KW-1003">Cell membrane</keyword>
<name>A0A1H3E5D8_9PROT</name>
<evidence type="ECO:0000256" key="2">
    <source>
        <dbReference type="ARBA" id="ARBA00022475"/>
    </source>
</evidence>
<dbReference type="InterPro" id="IPR004869">
    <property type="entry name" value="MMPL_dom"/>
</dbReference>
<feature type="transmembrane region" description="Helical" evidence="6">
    <location>
        <begin position="822"/>
        <end position="844"/>
    </location>
</feature>
<dbReference type="Pfam" id="PF03176">
    <property type="entry name" value="MMPL"/>
    <property type="match status" value="2"/>
</dbReference>
<evidence type="ECO:0000256" key="5">
    <source>
        <dbReference type="ARBA" id="ARBA00023136"/>
    </source>
</evidence>
<dbReference type="PANTHER" id="PTHR33406">
    <property type="entry name" value="MEMBRANE PROTEIN MJ1562-RELATED"/>
    <property type="match status" value="1"/>
</dbReference>
<organism evidence="8 9">
    <name type="scientific">Nitrosomonas halophila</name>
    <dbReference type="NCBI Taxonomy" id="44576"/>
    <lineage>
        <taxon>Bacteria</taxon>
        <taxon>Pseudomonadati</taxon>
        <taxon>Pseudomonadota</taxon>
        <taxon>Betaproteobacteria</taxon>
        <taxon>Nitrosomonadales</taxon>
        <taxon>Nitrosomonadaceae</taxon>
        <taxon>Nitrosomonas</taxon>
    </lineage>
</organism>
<evidence type="ECO:0000256" key="1">
    <source>
        <dbReference type="ARBA" id="ARBA00004651"/>
    </source>
</evidence>
<dbReference type="InterPro" id="IPR000731">
    <property type="entry name" value="SSD"/>
</dbReference>
<feature type="transmembrane region" description="Helical" evidence="6">
    <location>
        <begin position="850"/>
        <end position="874"/>
    </location>
</feature>
<evidence type="ECO:0000259" key="7">
    <source>
        <dbReference type="PROSITE" id="PS50156"/>
    </source>
</evidence>
<feature type="transmembrane region" description="Helical" evidence="6">
    <location>
        <begin position="406"/>
        <end position="430"/>
    </location>
</feature>
<feature type="domain" description="SSD" evidence="7">
    <location>
        <begin position="299"/>
        <end position="429"/>
    </location>
</feature>
<dbReference type="Gene3D" id="1.20.1640.10">
    <property type="entry name" value="Multidrug efflux transporter AcrB transmembrane domain"/>
    <property type="match status" value="2"/>
</dbReference>